<feature type="domain" description="ABC transmembrane type-1" evidence="13">
    <location>
        <begin position="22"/>
        <end position="304"/>
    </location>
</feature>
<evidence type="ECO:0000256" key="5">
    <source>
        <dbReference type="ARBA" id="ARBA00022741"/>
    </source>
</evidence>
<keyword evidence="9" id="KW-0445">Lipid transport</keyword>
<proteinExistence type="predicted"/>
<keyword evidence="10 11" id="KW-0472">Membrane</keyword>
<evidence type="ECO:0000256" key="6">
    <source>
        <dbReference type="ARBA" id="ARBA00022840"/>
    </source>
</evidence>
<evidence type="ECO:0000256" key="7">
    <source>
        <dbReference type="ARBA" id="ARBA00022967"/>
    </source>
</evidence>
<keyword evidence="3" id="KW-1003">Cell membrane</keyword>
<keyword evidence="4 11" id="KW-0812">Transmembrane</keyword>
<dbReference type="SUPFAM" id="SSF52540">
    <property type="entry name" value="P-loop containing nucleoside triphosphate hydrolases"/>
    <property type="match status" value="1"/>
</dbReference>
<feature type="transmembrane region" description="Helical" evidence="11">
    <location>
        <begin position="153"/>
        <end position="175"/>
    </location>
</feature>
<name>A0A381SRY4_9ZZZZ</name>
<evidence type="ECO:0000256" key="9">
    <source>
        <dbReference type="ARBA" id="ARBA00023055"/>
    </source>
</evidence>
<dbReference type="InterPro" id="IPR003593">
    <property type="entry name" value="AAA+_ATPase"/>
</dbReference>
<dbReference type="AlphaFoldDB" id="A0A381SRY4"/>
<reference evidence="14" key="1">
    <citation type="submission" date="2018-05" db="EMBL/GenBank/DDBJ databases">
        <authorList>
            <person name="Lanie J.A."/>
            <person name="Ng W.-L."/>
            <person name="Kazmierczak K.M."/>
            <person name="Andrzejewski T.M."/>
            <person name="Davidsen T.M."/>
            <person name="Wayne K.J."/>
            <person name="Tettelin H."/>
            <person name="Glass J.I."/>
            <person name="Rusch D."/>
            <person name="Podicherti R."/>
            <person name="Tsui H.-C.T."/>
            <person name="Winkler M.E."/>
        </authorList>
    </citation>
    <scope>NUCLEOTIDE SEQUENCE</scope>
</reference>
<organism evidence="14">
    <name type="scientific">marine metagenome</name>
    <dbReference type="NCBI Taxonomy" id="408172"/>
    <lineage>
        <taxon>unclassified sequences</taxon>
        <taxon>metagenomes</taxon>
        <taxon>ecological metagenomes</taxon>
    </lineage>
</organism>
<dbReference type="GO" id="GO:0012505">
    <property type="term" value="C:endomembrane system"/>
    <property type="evidence" value="ECO:0007669"/>
    <property type="project" value="UniProtKB-SubCell"/>
</dbReference>
<comment type="subcellular location">
    <subcellularLocation>
        <location evidence="1">Endomembrane system</location>
        <topology evidence="1">Multi-pass membrane protein</topology>
    </subcellularLocation>
</comment>
<evidence type="ECO:0000259" key="12">
    <source>
        <dbReference type="PROSITE" id="PS50893"/>
    </source>
</evidence>
<evidence type="ECO:0008006" key="15">
    <source>
        <dbReference type="Google" id="ProtNLM"/>
    </source>
</evidence>
<evidence type="ECO:0000256" key="2">
    <source>
        <dbReference type="ARBA" id="ARBA00022448"/>
    </source>
</evidence>
<dbReference type="GO" id="GO:0034040">
    <property type="term" value="F:ATPase-coupled lipid transmembrane transporter activity"/>
    <property type="evidence" value="ECO:0007669"/>
    <property type="project" value="InterPro"/>
</dbReference>
<dbReference type="Gene3D" id="1.20.1560.10">
    <property type="entry name" value="ABC transporter type 1, transmembrane domain"/>
    <property type="match status" value="1"/>
</dbReference>
<evidence type="ECO:0000256" key="11">
    <source>
        <dbReference type="SAM" id="Phobius"/>
    </source>
</evidence>
<keyword evidence="6" id="KW-0067">ATP-binding</keyword>
<dbReference type="GO" id="GO:0015421">
    <property type="term" value="F:ABC-type oligopeptide transporter activity"/>
    <property type="evidence" value="ECO:0007669"/>
    <property type="project" value="TreeGrafter"/>
</dbReference>
<evidence type="ECO:0000256" key="10">
    <source>
        <dbReference type="ARBA" id="ARBA00023136"/>
    </source>
</evidence>
<dbReference type="NCBIfam" id="TIGR02203">
    <property type="entry name" value="MsbA_lipidA"/>
    <property type="match status" value="1"/>
</dbReference>
<dbReference type="PROSITE" id="PS50929">
    <property type="entry name" value="ABC_TM1F"/>
    <property type="match status" value="1"/>
</dbReference>
<keyword evidence="5" id="KW-0547">Nucleotide-binding</keyword>
<dbReference type="GO" id="GO:0005524">
    <property type="term" value="F:ATP binding"/>
    <property type="evidence" value="ECO:0007669"/>
    <property type="project" value="UniProtKB-KW"/>
</dbReference>
<dbReference type="InterPro" id="IPR011527">
    <property type="entry name" value="ABC1_TM_dom"/>
</dbReference>
<evidence type="ECO:0000256" key="3">
    <source>
        <dbReference type="ARBA" id="ARBA00022475"/>
    </source>
</evidence>
<evidence type="ECO:0000256" key="1">
    <source>
        <dbReference type="ARBA" id="ARBA00004127"/>
    </source>
</evidence>
<dbReference type="InterPro" id="IPR003439">
    <property type="entry name" value="ABC_transporter-like_ATP-bd"/>
</dbReference>
<dbReference type="GO" id="GO:0016887">
    <property type="term" value="F:ATP hydrolysis activity"/>
    <property type="evidence" value="ECO:0007669"/>
    <property type="project" value="InterPro"/>
</dbReference>
<feature type="transmembrane region" description="Helical" evidence="11">
    <location>
        <begin position="57"/>
        <end position="75"/>
    </location>
</feature>
<dbReference type="PANTHER" id="PTHR43394">
    <property type="entry name" value="ATP-DEPENDENT PERMEASE MDL1, MITOCHONDRIAL"/>
    <property type="match status" value="1"/>
</dbReference>
<feature type="transmembrane region" description="Helical" evidence="11">
    <location>
        <begin position="269"/>
        <end position="289"/>
    </location>
</feature>
<feature type="transmembrane region" description="Helical" evidence="11">
    <location>
        <begin position="239"/>
        <end position="263"/>
    </location>
</feature>
<protein>
    <recommendedName>
        <fullName evidence="15">ABC transporter domain-containing protein</fullName>
    </recommendedName>
</protein>
<dbReference type="SUPFAM" id="SSF90123">
    <property type="entry name" value="ABC transporter transmembrane region"/>
    <property type="match status" value="1"/>
</dbReference>
<evidence type="ECO:0000259" key="13">
    <source>
        <dbReference type="PROSITE" id="PS50929"/>
    </source>
</evidence>
<dbReference type="EMBL" id="UINC01003418">
    <property type="protein sequence ID" value="SVA06164.1"/>
    <property type="molecule type" value="Genomic_DNA"/>
</dbReference>
<dbReference type="InterPro" id="IPR039421">
    <property type="entry name" value="Type_1_exporter"/>
</dbReference>
<dbReference type="Gene3D" id="3.40.50.300">
    <property type="entry name" value="P-loop containing nucleotide triphosphate hydrolases"/>
    <property type="match status" value="1"/>
</dbReference>
<dbReference type="CDD" id="cd18552">
    <property type="entry name" value="ABC_6TM_MsbA_like"/>
    <property type="match status" value="1"/>
</dbReference>
<sequence>MSGLRIFRRLLGHVWPYRLVFALSIVGMILVAAAETAFAALLKPIMDGGFIERDAAMIKWAPGVLVIIFLVRSFGSFSDQYCISRVSRYVVYDLRTLMFDRMIRLPSRYFDQHPSSLLVSKLVYDVEQVAVASSIAIRIFVKDSILCIGLLSWMAYLSWQLTLVFLVVTPIAAIIMQKANRRFRKTSEAIQRSMGWITHSAKEAFQGHRVVKAYGSYDHENERFEQANRDNRAQSMRKALVASVSVPLLIFFAGVTVAVIIYLSMSGVIKSLVSPGTFVSYLGAILLLMGPVKRLARVNEHLQTGVAAAESVFEVLDKPIEETGGSKMAENITGDIEFRNVTFQYEMTDNNALRDVSFRINRGETVALVGASGSGKTSIASLLLGFYRAQQGAILIDGSPIEDYQVEFLRSQIGFASQEAVLFDGSIESNVAYSAAQIDEKVLAEVVEASKISVFSDKLPDLLKTSIGEQGVRLSGGQRQRLTIARALYRCAPILIMDEATSALDNVSESQVKEGIKALSAERTVLIIAHRLSTVVEADRILVLQDGRVVEQGTHRQLLEMDGHYAALHVRQERGELESTDHNA</sequence>
<keyword evidence="8 11" id="KW-1133">Transmembrane helix</keyword>
<gene>
    <name evidence="14" type="ORF">METZ01_LOCUS59018</name>
</gene>
<dbReference type="FunFam" id="3.40.50.300:FF:000140">
    <property type="entry name" value="Lipid A export ATP-binding/permease protein MsbA"/>
    <property type="match status" value="1"/>
</dbReference>
<evidence type="ECO:0000256" key="4">
    <source>
        <dbReference type="ARBA" id="ARBA00022692"/>
    </source>
</evidence>
<keyword evidence="7" id="KW-1278">Translocase</keyword>
<dbReference type="GO" id="GO:0016020">
    <property type="term" value="C:membrane"/>
    <property type="evidence" value="ECO:0007669"/>
    <property type="project" value="InterPro"/>
</dbReference>
<dbReference type="InterPro" id="IPR017871">
    <property type="entry name" value="ABC_transporter-like_CS"/>
</dbReference>
<feature type="transmembrane region" description="Helical" evidence="11">
    <location>
        <begin position="20"/>
        <end position="42"/>
    </location>
</feature>
<dbReference type="InterPro" id="IPR027417">
    <property type="entry name" value="P-loop_NTPase"/>
</dbReference>
<evidence type="ECO:0000256" key="8">
    <source>
        <dbReference type="ARBA" id="ARBA00022989"/>
    </source>
</evidence>
<dbReference type="SMART" id="SM00382">
    <property type="entry name" value="AAA"/>
    <property type="match status" value="1"/>
</dbReference>
<accession>A0A381SRY4</accession>
<dbReference type="PROSITE" id="PS50893">
    <property type="entry name" value="ABC_TRANSPORTER_2"/>
    <property type="match status" value="1"/>
</dbReference>
<dbReference type="PANTHER" id="PTHR43394:SF1">
    <property type="entry name" value="ATP-BINDING CASSETTE SUB-FAMILY B MEMBER 10, MITOCHONDRIAL"/>
    <property type="match status" value="1"/>
</dbReference>
<dbReference type="Pfam" id="PF00005">
    <property type="entry name" value="ABC_tran"/>
    <property type="match status" value="1"/>
</dbReference>
<feature type="domain" description="ABC transporter" evidence="12">
    <location>
        <begin position="336"/>
        <end position="571"/>
    </location>
</feature>
<evidence type="ECO:0000313" key="14">
    <source>
        <dbReference type="EMBL" id="SVA06164.1"/>
    </source>
</evidence>
<dbReference type="InterPro" id="IPR036640">
    <property type="entry name" value="ABC1_TM_sf"/>
</dbReference>
<keyword evidence="2" id="KW-0813">Transport</keyword>
<dbReference type="Pfam" id="PF00664">
    <property type="entry name" value="ABC_membrane"/>
    <property type="match status" value="1"/>
</dbReference>
<dbReference type="PROSITE" id="PS00211">
    <property type="entry name" value="ABC_TRANSPORTER_1"/>
    <property type="match status" value="1"/>
</dbReference>
<dbReference type="InterPro" id="IPR011917">
    <property type="entry name" value="ABC_transpr_lipidA"/>
</dbReference>